<evidence type="ECO:0000256" key="8">
    <source>
        <dbReference type="PROSITE-ProRule" id="PRU00552"/>
    </source>
</evidence>
<dbReference type="PROSITE" id="PS51192">
    <property type="entry name" value="HELICASE_ATP_BIND_1"/>
    <property type="match status" value="1"/>
</dbReference>
<organism evidence="13 14">
    <name type="scientific">Reinekea marinisedimentorum</name>
    <dbReference type="NCBI Taxonomy" id="230495"/>
    <lineage>
        <taxon>Bacteria</taxon>
        <taxon>Pseudomonadati</taxon>
        <taxon>Pseudomonadota</taxon>
        <taxon>Gammaproteobacteria</taxon>
        <taxon>Oceanospirillales</taxon>
        <taxon>Saccharospirillaceae</taxon>
        <taxon>Reinekea</taxon>
    </lineage>
</organism>
<dbReference type="AlphaFoldDB" id="A0A4R3I4U6"/>
<dbReference type="NCBIfam" id="NF002340">
    <property type="entry name" value="PRK01297.1"/>
    <property type="match status" value="1"/>
</dbReference>
<feature type="region of interest" description="Disordered" evidence="9">
    <location>
        <begin position="416"/>
        <end position="547"/>
    </location>
</feature>
<feature type="domain" description="DEAD-box RNA helicase Q" evidence="12">
    <location>
        <begin position="27"/>
        <end position="55"/>
    </location>
</feature>
<dbReference type="InterPro" id="IPR050079">
    <property type="entry name" value="DEAD_box_RNA_helicase"/>
</dbReference>
<dbReference type="PROSITE" id="PS00039">
    <property type="entry name" value="DEAD_ATP_HELICASE"/>
    <property type="match status" value="1"/>
</dbReference>
<dbReference type="GO" id="GO:0016887">
    <property type="term" value="F:ATP hydrolysis activity"/>
    <property type="evidence" value="ECO:0007669"/>
    <property type="project" value="RHEA"/>
</dbReference>
<evidence type="ECO:0000256" key="9">
    <source>
        <dbReference type="SAM" id="MobiDB-lite"/>
    </source>
</evidence>
<keyword evidence="6 7" id="KW-0694">RNA-binding</keyword>
<evidence type="ECO:0000256" key="1">
    <source>
        <dbReference type="ARBA" id="ARBA00022490"/>
    </source>
</evidence>
<dbReference type="InterPro" id="IPR001650">
    <property type="entry name" value="Helicase_C-like"/>
</dbReference>
<evidence type="ECO:0000256" key="6">
    <source>
        <dbReference type="ARBA" id="ARBA00022884"/>
    </source>
</evidence>
<dbReference type="RefSeq" id="WP_132701782.1">
    <property type="nucleotide sequence ID" value="NZ_SLZR01000008.1"/>
</dbReference>
<protein>
    <recommendedName>
        <fullName evidence="7">ATP-dependent RNA helicase RhlB</fullName>
        <ecNumber evidence="7">3.6.4.13</ecNumber>
    </recommendedName>
</protein>
<comment type="subunit">
    <text evidence="7">Component of the RNA degradosome, which is a multiprotein complex involved in RNA processing and mRNA degradation.</text>
</comment>
<dbReference type="GO" id="GO:0003724">
    <property type="term" value="F:RNA helicase activity"/>
    <property type="evidence" value="ECO:0007669"/>
    <property type="project" value="UniProtKB-UniRule"/>
</dbReference>
<dbReference type="InterPro" id="IPR011545">
    <property type="entry name" value="DEAD/DEAH_box_helicase_dom"/>
</dbReference>
<name>A0A4R3I4U6_9GAMM</name>
<evidence type="ECO:0000313" key="14">
    <source>
        <dbReference type="Proteomes" id="UP000295793"/>
    </source>
</evidence>
<dbReference type="Pfam" id="PF00270">
    <property type="entry name" value="DEAD"/>
    <property type="match status" value="1"/>
</dbReference>
<comment type="similarity">
    <text evidence="7">Belongs to the DEAD box helicase family. RhlB subfamily.</text>
</comment>
<dbReference type="CDD" id="cd18787">
    <property type="entry name" value="SF2_C_DEAD"/>
    <property type="match status" value="1"/>
</dbReference>
<evidence type="ECO:0000259" key="11">
    <source>
        <dbReference type="PROSITE" id="PS51194"/>
    </source>
</evidence>
<dbReference type="InterPro" id="IPR023554">
    <property type="entry name" value="RNA_helicase_ATP-dep_RhlB"/>
</dbReference>
<feature type="compositionally biased region" description="Basic and acidic residues" evidence="9">
    <location>
        <begin position="468"/>
        <end position="478"/>
    </location>
</feature>
<keyword evidence="5 7" id="KW-0067">ATP-binding</keyword>
<feature type="compositionally biased region" description="Acidic residues" evidence="9">
    <location>
        <begin position="528"/>
        <end position="541"/>
    </location>
</feature>
<dbReference type="GO" id="GO:0005829">
    <property type="term" value="C:cytosol"/>
    <property type="evidence" value="ECO:0007669"/>
    <property type="project" value="TreeGrafter"/>
</dbReference>
<dbReference type="PANTHER" id="PTHR47959">
    <property type="entry name" value="ATP-DEPENDENT RNA HELICASE RHLE-RELATED"/>
    <property type="match status" value="1"/>
</dbReference>
<dbReference type="Pfam" id="PF00271">
    <property type="entry name" value="Helicase_C"/>
    <property type="match status" value="1"/>
</dbReference>
<comment type="function">
    <text evidence="7">DEAD-box RNA helicase involved in RNA degradation. Has RNA-dependent ATPase activity and unwinds double-stranded RNA.</text>
</comment>
<evidence type="ECO:0000256" key="5">
    <source>
        <dbReference type="ARBA" id="ARBA00022840"/>
    </source>
</evidence>
<feature type="short sequence motif" description="Q motif" evidence="8">
    <location>
        <begin position="27"/>
        <end position="55"/>
    </location>
</feature>
<dbReference type="GO" id="GO:0005524">
    <property type="term" value="F:ATP binding"/>
    <property type="evidence" value="ECO:0007669"/>
    <property type="project" value="UniProtKB-UniRule"/>
</dbReference>
<comment type="caution">
    <text evidence="13">The sequence shown here is derived from an EMBL/GenBank/DDBJ whole genome shotgun (WGS) entry which is preliminary data.</text>
</comment>
<sequence>MSTQNKRYRRPRWHISQFKVKEEAGKVRFHDLFLPIALMRAIQEVGYQYCSPIQAMTLPYSLDGHDCIGKAQTGTGKTAAFLITVITDLLEHKLEEQYVGEPRALILAPTRELALQIEEDARALTKYSRLKVAAVVGGMDFDKQQKQLTEQRCDILVATPGRLIDFMNRKAVFLDQVELLVIDEADRMLDMGFIPDIKTIVRATPRTEDRQTLMFSATFSQDILNLTDRWTNDPVRIEVEPKVKTSDQVEQHVYLVSADEKYDVLRRIVKQDDADRVMVFANRRDIVRDLSEKLKADGVACQVLSGDVPQNKRIRTLDGFKEGKFGVLVATDVAGRGIHVDGVSHVINFTLPEDAEDYVHRIGRTGRAGKKGVSISFACEDDSFQIPAIEEYIKRKIDLEQLPDYLLKDGLFAPKAEPEVAPEETSVESESAPEEAAVESAAAAEQAPEAEAEVEAPAEPEQPVAEEDAPKAEEKPAEKPAAAAKPKAGGEQAELALESAAAEPVGEVTEVTVDETEDGPEITVEVFVAEDETETENEEDQEKAPKA</sequence>
<dbReference type="EC" id="3.6.4.13" evidence="7"/>
<evidence type="ECO:0000259" key="10">
    <source>
        <dbReference type="PROSITE" id="PS51192"/>
    </source>
</evidence>
<keyword evidence="2 7" id="KW-0547">Nucleotide-binding</keyword>
<accession>A0A4R3I4U6</accession>
<keyword evidence="14" id="KW-1185">Reference proteome</keyword>
<comment type="catalytic activity">
    <reaction evidence="7">
        <text>ATP + H2O = ADP + phosphate + H(+)</text>
        <dbReference type="Rhea" id="RHEA:13065"/>
        <dbReference type="ChEBI" id="CHEBI:15377"/>
        <dbReference type="ChEBI" id="CHEBI:15378"/>
        <dbReference type="ChEBI" id="CHEBI:30616"/>
        <dbReference type="ChEBI" id="CHEBI:43474"/>
        <dbReference type="ChEBI" id="CHEBI:456216"/>
        <dbReference type="EC" id="3.6.4.13"/>
    </reaction>
</comment>
<dbReference type="InterPro" id="IPR014001">
    <property type="entry name" value="Helicase_ATP-bd"/>
</dbReference>
<evidence type="ECO:0000259" key="12">
    <source>
        <dbReference type="PROSITE" id="PS51195"/>
    </source>
</evidence>
<evidence type="ECO:0000313" key="13">
    <source>
        <dbReference type="EMBL" id="TCS40817.1"/>
    </source>
</evidence>
<dbReference type="GO" id="GO:0006401">
    <property type="term" value="P:RNA catabolic process"/>
    <property type="evidence" value="ECO:0007669"/>
    <property type="project" value="UniProtKB-UniRule"/>
</dbReference>
<dbReference type="Proteomes" id="UP000295793">
    <property type="component" value="Unassembled WGS sequence"/>
</dbReference>
<dbReference type="Gene3D" id="3.40.50.300">
    <property type="entry name" value="P-loop containing nucleotide triphosphate hydrolases"/>
    <property type="match status" value="2"/>
</dbReference>
<evidence type="ECO:0000256" key="7">
    <source>
        <dbReference type="HAMAP-Rule" id="MF_00661"/>
    </source>
</evidence>
<feature type="domain" description="Helicase C-terminal" evidence="11">
    <location>
        <begin position="248"/>
        <end position="410"/>
    </location>
</feature>
<dbReference type="PROSITE" id="PS51194">
    <property type="entry name" value="HELICASE_CTER"/>
    <property type="match status" value="1"/>
</dbReference>
<evidence type="ECO:0000256" key="3">
    <source>
        <dbReference type="ARBA" id="ARBA00022801"/>
    </source>
</evidence>
<evidence type="ECO:0000256" key="4">
    <source>
        <dbReference type="ARBA" id="ARBA00022806"/>
    </source>
</evidence>
<dbReference type="InterPro" id="IPR044742">
    <property type="entry name" value="DEAD/DEAH_RhlB"/>
</dbReference>
<dbReference type="EMBL" id="SLZR01000008">
    <property type="protein sequence ID" value="TCS40817.1"/>
    <property type="molecule type" value="Genomic_DNA"/>
</dbReference>
<dbReference type="SMART" id="SM00487">
    <property type="entry name" value="DEXDc"/>
    <property type="match status" value="1"/>
</dbReference>
<feature type="domain" description="Helicase ATP-binding" evidence="10">
    <location>
        <begin position="58"/>
        <end position="237"/>
    </location>
</feature>
<feature type="compositionally biased region" description="Acidic residues" evidence="9">
    <location>
        <begin position="420"/>
        <end position="437"/>
    </location>
</feature>
<feature type="compositionally biased region" description="Acidic residues" evidence="9">
    <location>
        <begin position="448"/>
        <end position="458"/>
    </location>
</feature>
<dbReference type="InterPro" id="IPR000629">
    <property type="entry name" value="RNA-helicase_DEAD-box_CS"/>
</dbReference>
<evidence type="ECO:0000256" key="2">
    <source>
        <dbReference type="ARBA" id="ARBA00022741"/>
    </source>
</evidence>
<dbReference type="InterPro" id="IPR014014">
    <property type="entry name" value="RNA_helicase_DEAD_Q_motif"/>
</dbReference>
<feature type="compositionally biased region" description="Low complexity" evidence="9">
    <location>
        <begin position="479"/>
        <end position="511"/>
    </location>
</feature>
<keyword evidence="3 7" id="KW-0378">Hydrolase</keyword>
<dbReference type="InterPro" id="IPR027417">
    <property type="entry name" value="P-loop_NTPase"/>
</dbReference>
<dbReference type="SUPFAM" id="SSF52540">
    <property type="entry name" value="P-loop containing nucleoside triphosphate hydrolases"/>
    <property type="match status" value="1"/>
</dbReference>
<comment type="subcellular location">
    <subcellularLocation>
        <location evidence="7">Cytoplasm</location>
    </subcellularLocation>
</comment>
<keyword evidence="1 7" id="KW-0963">Cytoplasm</keyword>
<dbReference type="GO" id="GO:0003723">
    <property type="term" value="F:RNA binding"/>
    <property type="evidence" value="ECO:0007669"/>
    <property type="project" value="UniProtKB-UniRule"/>
</dbReference>
<dbReference type="SMART" id="SM00490">
    <property type="entry name" value="HELICc"/>
    <property type="match status" value="1"/>
</dbReference>
<reference evidence="13 14" key="1">
    <citation type="submission" date="2019-03" db="EMBL/GenBank/DDBJ databases">
        <title>Genomic Encyclopedia of Archaeal and Bacterial Type Strains, Phase II (KMG-II): from individual species to whole genera.</title>
        <authorList>
            <person name="Goeker M."/>
        </authorList>
    </citation>
    <scope>NUCLEOTIDE SEQUENCE [LARGE SCALE GENOMIC DNA]</scope>
    <source>
        <strain evidence="13 14">DSM 15388</strain>
    </source>
</reference>
<proteinExistence type="inferred from homology"/>
<dbReference type="PANTHER" id="PTHR47959:SF10">
    <property type="entry name" value="ATP-DEPENDENT RNA HELICASE RHLB"/>
    <property type="match status" value="1"/>
</dbReference>
<feature type="compositionally biased region" description="Low complexity" evidence="9">
    <location>
        <begin position="438"/>
        <end position="447"/>
    </location>
</feature>
<keyword evidence="4 7" id="KW-0347">Helicase</keyword>
<dbReference type="CDD" id="cd00268">
    <property type="entry name" value="DEADc"/>
    <property type="match status" value="1"/>
</dbReference>
<dbReference type="PROSITE" id="PS51195">
    <property type="entry name" value="Q_MOTIF"/>
    <property type="match status" value="1"/>
</dbReference>
<dbReference type="HAMAP" id="MF_00661">
    <property type="entry name" value="DEAD_helicase_RhlB"/>
    <property type="match status" value="1"/>
</dbReference>
<gene>
    <name evidence="7" type="primary">rhlB</name>
    <name evidence="13" type="ORF">BCF53_108186</name>
</gene>
<dbReference type="OrthoDB" id="9808889at2"/>